<comment type="caution">
    <text evidence="2">The sequence shown here is derived from an EMBL/GenBank/DDBJ whole genome shotgun (WGS) entry which is preliminary data.</text>
</comment>
<gene>
    <name evidence="1" type="ORF">BJG266_LOCUS26497</name>
    <name evidence="2" type="ORF">QVE165_LOCUS49060</name>
</gene>
<dbReference type="InterPro" id="IPR032675">
    <property type="entry name" value="LRR_dom_sf"/>
</dbReference>
<reference evidence="2" key="1">
    <citation type="submission" date="2021-02" db="EMBL/GenBank/DDBJ databases">
        <authorList>
            <person name="Nowell W R."/>
        </authorList>
    </citation>
    <scope>NUCLEOTIDE SEQUENCE</scope>
</reference>
<dbReference type="PANTHER" id="PTHR24114">
    <property type="entry name" value="LEUCINE RICH REPEAT FAMILY PROTEIN"/>
    <property type="match status" value="1"/>
</dbReference>
<dbReference type="InterPro" id="IPR001611">
    <property type="entry name" value="Leu-rich_rpt"/>
</dbReference>
<protein>
    <submittedName>
        <fullName evidence="2">Uncharacterized protein</fullName>
    </submittedName>
</protein>
<evidence type="ECO:0000313" key="1">
    <source>
        <dbReference type="EMBL" id="CAF1193899.1"/>
    </source>
</evidence>
<dbReference type="Proteomes" id="UP000663832">
    <property type="component" value="Unassembled WGS sequence"/>
</dbReference>
<dbReference type="Proteomes" id="UP000663877">
    <property type="component" value="Unassembled WGS sequence"/>
</dbReference>
<accession>A0A815YKN3</accession>
<proteinExistence type="predicted"/>
<dbReference type="SUPFAM" id="SSF52047">
    <property type="entry name" value="RNI-like"/>
    <property type="match status" value="1"/>
</dbReference>
<dbReference type="SMART" id="SM00368">
    <property type="entry name" value="LRR_RI"/>
    <property type="match status" value="5"/>
</dbReference>
<name>A0A815YKN3_9BILA</name>
<dbReference type="PANTHER" id="PTHR24114:SF2">
    <property type="entry name" value="F-BOX DOMAIN-CONTAINING PROTEIN-RELATED"/>
    <property type="match status" value="1"/>
</dbReference>
<dbReference type="OrthoDB" id="120976at2759"/>
<dbReference type="EMBL" id="CAJNOI010000222">
    <property type="protein sequence ID" value="CAF1193899.1"/>
    <property type="molecule type" value="Genomic_DNA"/>
</dbReference>
<dbReference type="AlphaFoldDB" id="A0A815YKN3"/>
<evidence type="ECO:0000313" key="2">
    <source>
        <dbReference type="EMBL" id="CAF1573019.1"/>
    </source>
</evidence>
<dbReference type="EMBL" id="CAJNOM010000865">
    <property type="protein sequence ID" value="CAF1573019.1"/>
    <property type="molecule type" value="Genomic_DNA"/>
</dbReference>
<keyword evidence="3" id="KW-1185">Reference proteome</keyword>
<organism evidence="2 3">
    <name type="scientific">Adineta steineri</name>
    <dbReference type="NCBI Taxonomy" id="433720"/>
    <lineage>
        <taxon>Eukaryota</taxon>
        <taxon>Metazoa</taxon>
        <taxon>Spiralia</taxon>
        <taxon>Gnathifera</taxon>
        <taxon>Rotifera</taxon>
        <taxon>Eurotatoria</taxon>
        <taxon>Bdelloidea</taxon>
        <taxon>Adinetida</taxon>
        <taxon>Adinetidae</taxon>
        <taxon>Adineta</taxon>
    </lineage>
</organism>
<dbReference type="Gene3D" id="3.80.10.10">
    <property type="entry name" value="Ribonuclease Inhibitor"/>
    <property type="match status" value="2"/>
</dbReference>
<evidence type="ECO:0000313" key="3">
    <source>
        <dbReference type="Proteomes" id="UP000663832"/>
    </source>
</evidence>
<dbReference type="Pfam" id="PF13516">
    <property type="entry name" value="LRR_6"/>
    <property type="match status" value="4"/>
</dbReference>
<sequence>MNFFGIANYFQKTTPVLPKYIINRNGVNELTLHIDCSLTVAELRTLLTQRLSDLSENEQFLHSNGVPIHIFDEQDTIVSELLLEDSDIICLKTKLTRDLLQSTMSNTSAHCDEKSLMKSRAIAQTTLPAKKTITITNGSEIKSILLTDLLSQTTLEIDNKKVSSNDMKLIIFGLHENKYVKKLQISSGCHDIIEFLVDILHDNTTLTSLCLSGDMNNAQCTAVTHALIDNHHLKELSFRRSEITFAGCQAIAEMLKSNTTLTCLDVCRNKLYDDGIKIICEALMVSQTLNKLDIYQTNMSSKGIQYVARMLQMNRGLTEIDIGDNNIGDKDITVIANALKYNSTLRKLAIKWNQITEKGALELVDTLKTNKTVTTVKLQFSKIPDDVATRITQQAPQLQITGLGVCSIS</sequence>
<dbReference type="InterPro" id="IPR052394">
    <property type="entry name" value="LRR-containing"/>
</dbReference>